<name>A0A7V0T6T7_UNCW3</name>
<comment type="similarity">
    <text evidence="3">Belongs to the bacterial ribosomal protein bS16 family.</text>
</comment>
<evidence type="ECO:0000256" key="3">
    <source>
        <dbReference type="HAMAP-Rule" id="MF_00385"/>
    </source>
</evidence>
<feature type="compositionally biased region" description="Basic and acidic residues" evidence="4">
    <location>
        <begin position="110"/>
        <end position="120"/>
    </location>
</feature>
<feature type="region of interest" description="Disordered" evidence="4">
    <location>
        <begin position="103"/>
        <end position="150"/>
    </location>
</feature>
<dbReference type="Pfam" id="PF00886">
    <property type="entry name" value="Ribosomal_S16"/>
    <property type="match status" value="1"/>
</dbReference>
<dbReference type="GO" id="GO:0006412">
    <property type="term" value="P:translation"/>
    <property type="evidence" value="ECO:0007669"/>
    <property type="project" value="UniProtKB-UniRule"/>
</dbReference>
<reference evidence="5" key="1">
    <citation type="journal article" date="2020" name="mSystems">
        <title>Genome- and Community-Level Interaction Insights into Carbon Utilization and Element Cycling Functions of Hydrothermarchaeota in Hydrothermal Sediment.</title>
        <authorList>
            <person name="Zhou Z."/>
            <person name="Liu Y."/>
            <person name="Xu W."/>
            <person name="Pan J."/>
            <person name="Luo Z.H."/>
            <person name="Li M."/>
        </authorList>
    </citation>
    <scope>NUCLEOTIDE SEQUENCE [LARGE SCALE GENOMIC DNA]</scope>
    <source>
        <strain evidence="5">SpSt-1182</strain>
    </source>
</reference>
<keyword evidence="2 3" id="KW-0687">Ribonucleoprotein</keyword>
<dbReference type="GO" id="GO:0005737">
    <property type="term" value="C:cytoplasm"/>
    <property type="evidence" value="ECO:0007669"/>
    <property type="project" value="UniProtKB-ARBA"/>
</dbReference>
<dbReference type="Proteomes" id="UP000885672">
    <property type="component" value="Unassembled WGS sequence"/>
</dbReference>
<dbReference type="NCBIfam" id="TIGR00002">
    <property type="entry name" value="S16"/>
    <property type="match status" value="1"/>
</dbReference>
<dbReference type="InterPro" id="IPR000307">
    <property type="entry name" value="Ribosomal_bS16"/>
</dbReference>
<evidence type="ECO:0000313" key="5">
    <source>
        <dbReference type="EMBL" id="HDR00240.1"/>
    </source>
</evidence>
<dbReference type="AlphaFoldDB" id="A0A7V0T6T7"/>
<dbReference type="SUPFAM" id="SSF54565">
    <property type="entry name" value="Ribosomal protein S16"/>
    <property type="match status" value="1"/>
</dbReference>
<feature type="compositionally biased region" description="Basic and acidic residues" evidence="4">
    <location>
        <begin position="141"/>
        <end position="150"/>
    </location>
</feature>
<dbReference type="HAMAP" id="MF_00385">
    <property type="entry name" value="Ribosomal_bS16"/>
    <property type="match status" value="1"/>
</dbReference>
<organism evidence="5">
    <name type="scientific">candidate division WOR-3 bacterium</name>
    <dbReference type="NCBI Taxonomy" id="2052148"/>
    <lineage>
        <taxon>Bacteria</taxon>
        <taxon>Bacteria division WOR-3</taxon>
    </lineage>
</organism>
<dbReference type="InterPro" id="IPR023803">
    <property type="entry name" value="Ribosomal_bS16_dom_sf"/>
</dbReference>
<dbReference type="GO" id="GO:0003735">
    <property type="term" value="F:structural constituent of ribosome"/>
    <property type="evidence" value="ECO:0007669"/>
    <property type="project" value="InterPro"/>
</dbReference>
<keyword evidence="1 3" id="KW-0689">Ribosomal protein</keyword>
<dbReference type="Gene3D" id="3.30.1320.10">
    <property type="match status" value="1"/>
</dbReference>
<feature type="compositionally biased region" description="Pro residues" evidence="4">
    <location>
        <begin position="123"/>
        <end position="137"/>
    </location>
</feature>
<gene>
    <name evidence="3 5" type="primary">rpsP</name>
    <name evidence="5" type="ORF">ENN51_08175</name>
</gene>
<comment type="caution">
    <text evidence="5">The sequence shown here is derived from an EMBL/GenBank/DDBJ whole genome shotgun (WGS) entry which is preliminary data.</text>
</comment>
<dbReference type="PANTHER" id="PTHR12919:SF20">
    <property type="entry name" value="SMALL RIBOSOMAL SUBUNIT PROTEIN BS16M"/>
    <property type="match status" value="1"/>
</dbReference>
<dbReference type="EMBL" id="DSBX01000315">
    <property type="protein sequence ID" value="HDR00240.1"/>
    <property type="molecule type" value="Genomic_DNA"/>
</dbReference>
<accession>A0A7V0T6T7</accession>
<sequence>MVKIRLKRMGMRHRPTYRVVVMDSQRPRDGEYIESLGHYDPRTKKLSLDVERARYWQSVGAQPTQTVGKLIKRAARTPVIEPPAANEPAPVSEALEELPPEVAEEAAVELVREQEVEDRSTITPPPVTAEPTEPPPTENTDAAHTEDTAN</sequence>
<evidence type="ECO:0000256" key="4">
    <source>
        <dbReference type="SAM" id="MobiDB-lite"/>
    </source>
</evidence>
<protein>
    <recommendedName>
        <fullName evidence="3">Small ribosomal subunit protein bS16</fullName>
    </recommendedName>
</protein>
<evidence type="ECO:0000256" key="2">
    <source>
        <dbReference type="ARBA" id="ARBA00023274"/>
    </source>
</evidence>
<evidence type="ECO:0000256" key="1">
    <source>
        <dbReference type="ARBA" id="ARBA00022980"/>
    </source>
</evidence>
<proteinExistence type="inferred from homology"/>
<dbReference type="GO" id="GO:0015935">
    <property type="term" value="C:small ribosomal subunit"/>
    <property type="evidence" value="ECO:0007669"/>
    <property type="project" value="TreeGrafter"/>
</dbReference>
<dbReference type="PANTHER" id="PTHR12919">
    <property type="entry name" value="30S RIBOSOMAL PROTEIN S16"/>
    <property type="match status" value="1"/>
</dbReference>